<comment type="caution">
    <text evidence="1">The sequence shown here is derived from an EMBL/GenBank/DDBJ whole genome shotgun (WGS) entry which is preliminary data.</text>
</comment>
<protein>
    <submittedName>
        <fullName evidence="1">Uncharacterized protein</fullName>
    </submittedName>
</protein>
<proteinExistence type="predicted"/>
<reference evidence="1" key="1">
    <citation type="submission" date="2019-03" db="EMBL/GenBank/DDBJ databases">
        <title>Single cell metagenomics reveals metabolic interactions within the superorganism composed of flagellate Streblomastix strix and complex community of Bacteroidetes bacteria on its surface.</title>
        <authorList>
            <person name="Treitli S.C."/>
            <person name="Kolisko M."/>
            <person name="Husnik F."/>
            <person name="Keeling P."/>
            <person name="Hampl V."/>
        </authorList>
    </citation>
    <scope>NUCLEOTIDE SEQUENCE</scope>
    <source>
        <strain evidence="1">STM</strain>
    </source>
</reference>
<dbReference type="EMBL" id="SNRY01000399">
    <property type="protein sequence ID" value="KAA6341295.1"/>
    <property type="molecule type" value="Genomic_DNA"/>
</dbReference>
<dbReference type="Pfam" id="PF20475">
    <property type="entry name" value="DUF6717"/>
    <property type="match status" value="1"/>
</dbReference>
<evidence type="ECO:0000313" key="1">
    <source>
        <dbReference type="EMBL" id="KAA6341295.1"/>
    </source>
</evidence>
<dbReference type="InterPro" id="IPR046562">
    <property type="entry name" value="DUF6717"/>
</dbReference>
<organism evidence="1">
    <name type="scientific">termite gut metagenome</name>
    <dbReference type="NCBI Taxonomy" id="433724"/>
    <lineage>
        <taxon>unclassified sequences</taxon>
        <taxon>metagenomes</taxon>
        <taxon>organismal metagenomes</taxon>
    </lineage>
</organism>
<name>A0A5J4S7A5_9ZZZZ</name>
<dbReference type="AlphaFoldDB" id="A0A5J4S7A5"/>
<gene>
    <name evidence="1" type="ORF">EZS27_010882</name>
</gene>
<accession>A0A5J4S7A5</accession>
<sequence length="159" mass="18143">MKLRFVKIANKWFCDIPDYEGMIEELEMVDGADTMLDDISNYYKKVSDPNTIHVIKEWDDELRAFVNVKCNYTLDNGGIFDSSCRTLVLDVYTEEGEDTWGKASVKLNLLSSHGVGATYEVNDDKLSKSILTVEKVWLCPVTIEVFGNYPKKLIITLNE</sequence>